<reference evidence="2 3" key="1">
    <citation type="journal article" date="2019" name="Sci. Rep.">
        <title>Orb-weaving spider Araneus ventricosus genome elucidates the spidroin gene catalogue.</title>
        <authorList>
            <person name="Kono N."/>
            <person name="Nakamura H."/>
            <person name="Ohtoshi R."/>
            <person name="Moran D.A.P."/>
            <person name="Shinohara A."/>
            <person name="Yoshida Y."/>
            <person name="Fujiwara M."/>
            <person name="Mori M."/>
            <person name="Tomita M."/>
            <person name="Arakawa K."/>
        </authorList>
    </citation>
    <scope>NUCLEOTIDE SEQUENCE [LARGE SCALE GENOMIC DNA]</scope>
</reference>
<dbReference type="Proteomes" id="UP000499080">
    <property type="component" value="Unassembled WGS sequence"/>
</dbReference>
<feature type="region of interest" description="Disordered" evidence="1">
    <location>
        <begin position="1"/>
        <end position="55"/>
    </location>
</feature>
<feature type="compositionally biased region" description="Basic and acidic residues" evidence="1">
    <location>
        <begin position="1"/>
        <end position="10"/>
    </location>
</feature>
<protein>
    <submittedName>
        <fullName evidence="2">Uncharacterized protein</fullName>
    </submittedName>
</protein>
<organism evidence="2 3">
    <name type="scientific">Araneus ventricosus</name>
    <name type="common">Orbweaver spider</name>
    <name type="synonym">Epeira ventricosa</name>
    <dbReference type="NCBI Taxonomy" id="182803"/>
    <lineage>
        <taxon>Eukaryota</taxon>
        <taxon>Metazoa</taxon>
        <taxon>Ecdysozoa</taxon>
        <taxon>Arthropoda</taxon>
        <taxon>Chelicerata</taxon>
        <taxon>Arachnida</taxon>
        <taxon>Araneae</taxon>
        <taxon>Araneomorphae</taxon>
        <taxon>Entelegynae</taxon>
        <taxon>Araneoidea</taxon>
        <taxon>Araneidae</taxon>
        <taxon>Araneus</taxon>
    </lineage>
</organism>
<proteinExistence type="predicted"/>
<feature type="compositionally biased region" description="Polar residues" evidence="1">
    <location>
        <begin position="152"/>
        <end position="163"/>
    </location>
</feature>
<sequence length="391" mass="44111">MARQPKLNEKAKKKVVARKPASTRLQRAQDVVQPPSEEDQVDKEPTPTLPEENQVNPPRQTAILENYEVFRSELEKAKDINEVCSHLNVNMESLYDIARGRAFPLNPNEGTSNASTVPVTTLLEEKNTEETSNVSTVPVTTLLEEKNTEETSAQPNRSDIVQEQQEEKRMETGEVRTNDLKVFPLNPKEGTSNVSTAPVTTLLEEKHTEETSAQPNISDIVQERQELKWMETGEVRTNDLNMDKFSEQNLSQGDRPELEGILSRPELEGIFSRPELEGTLFRPELEGTLSNPGIEQAPTTSNSFLNETRTRSNLFLRQTSTVNNVPTTNGFSSEETRGLCTRPFLSDKVENLNSPIESNLGLMSLPSNLFGQLRNFLLMVWDILYDIYCFI</sequence>
<gene>
    <name evidence="2" type="ORF">AVEN_178844_1</name>
</gene>
<accession>A0A4Y2BG95</accession>
<dbReference type="AlphaFoldDB" id="A0A4Y2BG95"/>
<name>A0A4Y2BG95_ARAVE</name>
<feature type="compositionally biased region" description="Basic and acidic residues" evidence="1">
    <location>
        <begin position="165"/>
        <end position="174"/>
    </location>
</feature>
<comment type="caution">
    <text evidence="2">The sequence shown here is derived from an EMBL/GenBank/DDBJ whole genome shotgun (WGS) entry which is preliminary data.</text>
</comment>
<evidence type="ECO:0000313" key="3">
    <source>
        <dbReference type="Proteomes" id="UP000499080"/>
    </source>
</evidence>
<evidence type="ECO:0000313" key="2">
    <source>
        <dbReference type="EMBL" id="GBL90415.1"/>
    </source>
</evidence>
<evidence type="ECO:0000256" key="1">
    <source>
        <dbReference type="SAM" id="MobiDB-lite"/>
    </source>
</evidence>
<keyword evidence="3" id="KW-1185">Reference proteome</keyword>
<dbReference type="EMBL" id="BGPR01000071">
    <property type="protein sequence ID" value="GBL90415.1"/>
    <property type="molecule type" value="Genomic_DNA"/>
</dbReference>
<feature type="region of interest" description="Disordered" evidence="1">
    <location>
        <begin position="145"/>
        <end position="174"/>
    </location>
</feature>